<feature type="non-terminal residue" evidence="1">
    <location>
        <position position="1"/>
    </location>
</feature>
<dbReference type="Proteomes" id="UP000789570">
    <property type="component" value="Unassembled WGS sequence"/>
</dbReference>
<dbReference type="OrthoDB" id="2418074at2759"/>
<accession>A0A9N9GQU0</accession>
<proteinExistence type="predicted"/>
<protein>
    <submittedName>
        <fullName evidence="1">17527_t:CDS:1</fullName>
    </submittedName>
</protein>
<keyword evidence="2" id="KW-1185">Reference proteome</keyword>
<evidence type="ECO:0000313" key="2">
    <source>
        <dbReference type="Proteomes" id="UP000789570"/>
    </source>
</evidence>
<name>A0A9N9GQU0_9GLOM</name>
<comment type="caution">
    <text evidence="1">The sequence shown here is derived from an EMBL/GenBank/DDBJ whole genome shotgun (WGS) entry which is preliminary data.</text>
</comment>
<organism evidence="1 2">
    <name type="scientific">Funneliformis caledonium</name>
    <dbReference type="NCBI Taxonomy" id="1117310"/>
    <lineage>
        <taxon>Eukaryota</taxon>
        <taxon>Fungi</taxon>
        <taxon>Fungi incertae sedis</taxon>
        <taxon>Mucoromycota</taxon>
        <taxon>Glomeromycotina</taxon>
        <taxon>Glomeromycetes</taxon>
        <taxon>Glomerales</taxon>
        <taxon>Glomeraceae</taxon>
        <taxon>Funneliformis</taxon>
    </lineage>
</organism>
<dbReference type="AlphaFoldDB" id="A0A9N9GQU0"/>
<evidence type="ECO:0000313" key="1">
    <source>
        <dbReference type="EMBL" id="CAG8628003.1"/>
    </source>
</evidence>
<sequence length="88" mass="9783">ADPSLQDLFDKLVKTLVLDNRSAYNKIKIIVSLFYIIAGMQNKFVNDLKLEVGLYLSASEATHNAIDTMNSVGFSACYIIVDNLNINL</sequence>
<reference evidence="1" key="1">
    <citation type="submission" date="2021-06" db="EMBL/GenBank/DDBJ databases">
        <authorList>
            <person name="Kallberg Y."/>
            <person name="Tangrot J."/>
            <person name="Rosling A."/>
        </authorList>
    </citation>
    <scope>NUCLEOTIDE SEQUENCE</scope>
    <source>
        <strain evidence="1">UK204</strain>
    </source>
</reference>
<gene>
    <name evidence="1" type="ORF">FCALED_LOCUS9909</name>
</gene>
<dbReference type="EMBL" id="CAJVPQ010003440">
    <property type="protein sequence ID" value="CAG8628003.1"/>
    <property type="molecule type" value="Genomic_DNA"/>
</dbReference>